<dbReference type="RefSeq" id="WP_119760413.1">
    <property type="nucleotide sequence ID" value="NZ_QYUM01000002.1"/>
</dbReference>
<keyword evidence="2" id="KW-1185">Reference proteome</keyword>
<accession>A0A418WRR5</accession>
<dbReference type="InterPro" id="IPR036835">
    <property type="entry name" value="SeqA_DNA-bd_C_sf"/>
</dbReference>
<evidence type="ECO:0000313" key="1">
    <source>
        <dbReference type="EMBL" id="RJF93896.1"/>
    </source>
</evidence>
<gene>
    <name evidence="1" type="ORF">D3876_06340</name>
</gene>
<dbReference type="OrthoDB" id="9788621at2"/>
<dbReference type="Proteomes" id="UP000286100">
    <property type="component" value="Unassembled WGS sequence"/>
</dbReference>
<reference evidence="1 2" key="1">
    <citation type="submission" date="2018-09" db="EMBL/GenBank/DDBJ databases">
        <authorList>
            <person name="Zhu H."/>
        </authorList>
    </citation>
    <scope>NUCLEOTIDE SEQUENCE [LARGE SCALE GENOMIC DNA]</scope>
    <source>
        <strain evidence="1 2">K2R01-6</strain>
    </source>
</reference>
<sequence length="181" mass="20151">MAKYKQIQIDVDVYRIIEGQRIAFSETENDILKRLLASPASSAVAKPDVTIKLSTDSTAVQRSRGNWEITYKGKRGAAANMIDAYRSLLLALANDDSGFLARFAEERSRSRRYVSKDPSALYDKSPQLAKDHARELIAGWYVDTNLSKEQVVQRLKAAARVANLTYGIDVQISENGIIIGQ</sequence>
<comment type="caution">
    <text evidence="1">The sequence shown here is derived from an EMBL/GenBank/DDBJ whole genome shotgun (WGS) entry which is preliminary data.</text>
</comment>
<dbReference type="Gene3D" id="1.20.1380.10">
    <property type="entry name" value="Replication modulator SeqA, C-terminal DNA-binding domain"/>
    <property type="match status" value="1"/>
</dbReference>
<evidence type="ECO:0000313" key="2">
    <source>
        <dbReference type="Proteomes" id="UP000286100"/>
    </source>
</evidence>
<dbReference type="EMBL" id="QYUM01000002">
    <property type="protein sequence ID" value="RJF93896.1"/>
    <property type="molecule type" value="Genomic_DNA"/>
</dbReference>
<proteinExistence type="predicted"/>
<name>A0A418WRR5_9SPHN</name>
<protein>
    <submittedName>
        <fullName evidence="1">Uncharacterized protein</fullName>
    </submittedName>
</protein>
<dbReference type="AlphaFoldDB" id="A0A418WRR5"/>
<dbReference type="GO" id="GO:0003677">
    <property type="term" value="F:DNA binding"/>
    <property type="evidence" value="ECO:0007669"/>
    <property type="project" value="InterPro"/>
</dbReference>
<organism evidence="1 2">
    <name type="scientific">Sphingomonas cavernae</name>
    <dbReference type="NCBI Taxonomy" id="2320861"/>
    <lineage>
        <taxon>Bacteria</taxon>
        <taxon>Pseudomonadati</taxon>
        <taxon>Pseudomonadota</taxon>
        <taxon>Alphaproteobacteria</taxon>
        <taxon>Sphingomonadales</taxon>
        <taxon>Sphingomonadaceae</taxon>
        <taxon>Sphingomonas</taxon>
    </lineage>
</organism>